<proteinExistence type="predicted"/>
<keyword evidence="5" id="KW-1185">Reference proteome</keyword>
<evidence type="ECO:0000313" key="5">
    <source>
        <dbReference type="Proteomes" id="UP000269289"/>
    </source>
</evidence>
<dbReference type="SUPFAM" id="SSF52091">
    <property type="entry name" value="SpoIIaa-like"/>
    <property type="match status" value="1"/>
</dbReference>
<sequence>MTLTTRPSSTPDRPSAEPADASTSAAPGTFHVLGDGESLAWSEPVFRLHGFLPGDVVPSVALMLAHCHRDDRAALAALLQPGPGRADEGRSLRYRLQGADGEEHTVLAVLVPGVDTDARLLGLLVDLGAQIGAAASRRADEMLAAAIESREVIDQAKGAAMLAYGLDGAAAFDLLRWHSEHLNVKVRTLAEHLLAALPGRPARTDPRDVLDAALAGVLPATDAEVAPLVASPSLHGEDDAALPARLDVAREDGADRSVVVRLTGVVDATTVPALVTALSEALRAVPARGQLVVDAAGVRRLGPVAVLHVSRLRRRAEQAGVRLRVLPPAGMRA</sequence>
<evidence type="ECO:0000259" key="2">
    <source>
        <dbReference type="PROSITE" id="PS50801"/>
    </source>
</evidence>
<reference evidence="4 5" key="1">
    <citation type="submission" date="2018-10" db="EMBL/GenBank/DDBJ databases">
        <title>Isolation, diversity and antifungal activity of actinobacteria from wheat.</title>
        <authorList>
            <person name="Han C."/>
        </authorList>
    </citation>
    <scope>NUCLEOTIDE SEQUENCE [LARGE SCALE GENOMIC DNA]</scope>
    <source>
        <strain evidence="4 5">NEAU-YY56</strain>
    </source>
</reference>
<gene>
    <name evidence="4" type="ORF">EBM89_07080</name>
</gene>
<dbReference type="GO" id="GO:0003723">
    <property type="term" value="F:RNA binding"/>
    <property type="evidence" value="ECO:0007669"/>
    <property type="project" value="InterPro"/>
</dbReference>
<name>A0A3M2JRC4_9CELL</name>
<dbReference type="AlphaFoldDB" id="A0A3M2JRC4"/>
<dbReference type="Pfam" id="PF13466">
    <property type="entry name" value="STAS_2"/>
    <property type="match status" value="1"/>
</dbReference>
<evidence type="ECO:0000259" key="3">
    <source>
        <dbReference type="PROSITE" id="PS50921"/>
    </source>
</evidence>
<dbReference type="Gene3D" id="3.30.750.24">
    <property type="entry name" value="STAS domain"/>
    <property type="match status" value="1"/>
</dbReference>
<dbReference type="Pfam" id="PF03861">
    <property type="entry name" value="ANTAR"/>
    <property type="match status" value="1"/>
</dbReference>
<dbReference type="InterPro" id="IPR036513">
    <property type="entry name" value="STAS_dom_sf"/>
</dbReference>
<dbReference type="Gene3D" id="3.30.450.20">
    <property type="entry name" value="PAS domain"/>
    <property type="match status" value="1"/>
</dbReference>
<feature type="region of interest" description="Disordered" evidence="1">
    <location>
        <begin position="1"/>
        <end position="28"/>
    </location>
</feature>
<evidence type="ECO:0000313" key="4">
    <source>
        <dbReference type="EMBL" id="RMI12778.1"/>
    </source>
</evidence>
<feature type="compositionally biased region" description="Polar residues" evidence="1">
    <location>
        <begin position="1"/>
        <end position="12"/>
    </location>
</feature>
<protein>
    <submittedName>
        <fullName evidence="4">ANTAR domain-containing protein</fullName>
    </submittedName>
</protein>
<accession>A0A3M2JRC4</accession>
<dbReference type="OrthoDB" id="3787288at2"/>
<dbReference type="RefSeq" id="WP_122148747.1">
    <property type="nucleotide sequence ID" value="NZ_RFFI01000029.1"/>
</dbReference>
<evidence type="ECO:0000256" key="1">
    <source>
        <dbReference type="SAM" id="MobiDB-lite"/>
    </source>
</evidence>
<dbReference type="InterPro" id="IPR002645">
    <property type="entry name" value="STAS_dom"/>
</dbReference>
<dbReference type="InterPro" id="IPR000014">
    <property type="entry name" value="PAS"/>
</dbReference>
<dbReference type="EMBL" id="RFFI01000029">
    <property type="protein sequence ID" value="RMI12778.1"/>
    <property type="molecule type" value="Genomic_DNA"/>
</dbReference>
<comment type="caution">
    <text evidence="4">The sequence shown here is derived from an EMBL/GenBank/DDBJ whole genome shotgun (WGS) entry which is preliminary data.</text>
</comment>
<dbReference type="Gene3D" id="1.10.10.10">
    <property type="entry name" value="Winged helix-like DNA-binding domain superfamily/Winged helix DNA-binding domain"/>
    <property type="match status" value="1"/>
</dbReference>
<dbReference type="InterPro" id="IPR005561">
    <property type="entry name" value="ANTAR"/>
</dbReference>
<dbReference type="InterPro" id="IPR036388">
    <property type="entry name" value="WH-like_DNA-bd_sf"/>
</dbReference>
<dbReference type="InterPro" id="IPR058548">
    <property type="entry name" value="MlaB-like_STAS"/>
</dbReference>
<feature type="domain" description="STAS" evidence="2">
    <location>
        <begin position="258"/>
        <end position="333"/>
    </location>
</feature>
<dbReference type="PROSITE" id="PS50801">
    <property type="entry name" value="STAS"/>
    <property type="match status" value="1"/>
</dbReference>
<dbReference type="PROSITE" id="PS50921">
    <property type="entry name" value="ANTAR"/>
    <property type="match status" value="1"/>
</dbReference>
<dbReference type="SMART" id="SM01012">
    <property type="entry name" value="ANTAR"/>
    <property type="match status" value="1"/>
</dbReference>
<organism evidence="4 5">
    <name type="scientific">Cellulomonas triticagri</name>
    <dbReference type="NCBI Taxonomy" id="2483352"/>
    <lineage>
        <taxon>Bacteria</taxon>
        <taxon>Bacillati</taxon>
        <taxon>Actinomycetota</taxon>
        <taxon>Actinomycetes</taxon>
        <taxon>Micrococcales</taxon>
        <taxon>Cellulomonadaceae</taxon>
        <taxon>Cellulomonas</taxon>
    </lineage>
</organism>
<feature type="domain" description="ANTAR" evidence="3">
    <location>
        <begin position="133"/>
        <end position="194"/>
    </location>
</feature>
<dbReference type="Proteomes" id="UP000269289">
    <property type="component" value="Unassembled WGS sequence"/>
</dbReference>
<dbReference type="CDD" id="cd00130">
    <property type="entry name" value="PAS"/>
    <property type="match status" value="1"/>
</dbReference>